<organism evidence="5 6">
    <name type="scientific">Amycolatopsis saalfeldensis</name>
    <dbReference type="NCBI Taxonomy" id="394193"/>
    <lineage>
        <taxon>Bacteria</taxon>
        <taxon>Bacillati</taxon>
        <taxon>Actinomycetota</taxon>
        <taxon>Actinomycetes</taxon>
        <taxon>Pseudonocardiales</taxon>
        <taxon>Pseudonocardiaceae</taxon>
        <taxon>Amycolatopsis</taxon>
    </lineage>
</organism>
<feature type="domain" description="HTH araC/xylS-type" evidence="4">
    <location>
        <begin position="209"/>
        <end position="307"/>
    </location>
</feature>
<protein>
    <submittedName>
        <fullName evidence="5">AraC-type DNA-binding protein</fullName>
    </submittedName>
</protein>
<dbReference type="Gene3D" id="1.10.10.60">
    <property type="entry name" value="Homeodomain-like"/>
    <property type="match status" value="2"/>
</dbReference>
<dbReference type="PANTHER" id="PTHR43436">
    <property type="entry name" value="ARAC-FAMILY TRANSCRIPTIONAL REGULATOR"/>
    <property type="match status" value="1"/>
</dbReference>
<evidence type="ECO:0000313" key="5">
    <source>
        <dbReference type="EMBL" id="SEP06829.1"/>
    </source>
</evidence>
<sequence>MAPFGTILAILPGSCLAGRVDLLDELGELITRHTGRGTLRKRRITEDASVTFASERTEPIAVMSEPSLAVVGQGVKRTVLNGTPYDYRAGQYVVVPVDLPVLGQALAASPAEPLLVFSLTLRPALIASLLLESGAAQPTPAFGGLVIGDATAGLLDAVVRLLRAGGHPDDLRVLGPGLVREIHWRLLTGEQGGLVRRIGLADGSLAHIARAIRWLREHYAEPVHVADLARLAGMSPSTFHRHFRATTSMTPIQFQKQIRLQEARARLAARPRSIAEVAHLVGYDSHSQFTREYRRAFGLTPARDADRMRGPLAPDPIN</sequence>
<dbReference type="GO" id="GO:0003700">
    <property type="term" value="F:DNA-binding transcription factor activity"/>
    <property type="evidence" value="ECO:0007669"/>
    <property type="project" value="InterPro"/>
</dbReference>
<dbReference type="PROSITE" id="PS01124">
    <property type="entry name" value="HTH_ARAC_FAMILY_2"/>
    <property type="match status" value="1"/>
</dbReference>
<dbReference type="EMBL" id="FOEF01000003">
    <property type="protein sequence ID" value="SEP06829.1"/>
    <property type="molecule type" value="Genomic_DNA"/>
</dbReference>
<dbReference type="PROSITE" id="PS00041">
    <property type="entry name" value="HTH_ARAC_FAMILY_1"/>
    <property type="match status" value="1"/>
</dbReference>
<dbReference type="Pfam" id="PF06719">
    <property type="entry name" value="AraC_N"/>
    <property type="match status" value="1"/>
</dbReference>
<keyword evidence="1" id="KW-0805">Transcription regulation</keyword>
<dbReference type="GO" id="GO:0043565">
    <property type="term" value="F:sequence-specific DNA binding"/>
    <property type="evidence" value="ECO:0007669"/>
    <property type="project" value="InterPro"/>
</dbReference>
<keyword evidence="6" id="KW-1185">Reference proteome</keyword>
<evidence type="ECO:0000256" key="2">
    <source>
        <dbReference type="ARBA" id="ARBA00023125"/>
    </source>
</evidence>
<dbReference type="Pfam" id="PF12833">
    <property type="entry name" value="HTH_18"/>
    <property type="match status" value="1"/>
</dbReference>
<evidence type="ECO:0000313" key="6">
    <source>
        <dbReference type="Proteomes" id="UP000198582"/>
    </source>
</evidence>
<dbReference type="InterPro" id="IPR018062">
    <property type="entry name" value="HTH_AraC-typ_CS"/>
</dbReference>
<dbReference type="PRINTS" id="PR00032">
    <property type="entry name" value="HTHARAC"/>
</dbReference>
<dbReference type="STRING" id="394193.SAMN04489732_103471"/>
<evidence type="ECO:0000259" key="4">
    <source>
        <dbReference type="PROSITE" id="PS01124"/>
    </source>
</evidence>
<dbReference type="Proteomes" id="UP000198582">
    <property type="component" value="Unassembled WGS sequence"/>
</dbReference>
<gene>
    <name evidence="5" type="ORF">SAMN04489732_103471</name>
</gene>
<dbReference type="SMART" id="SM00342">
    <property type="entry name" value="HTH_ARAC"/>
    <property type="match status" value="1"/>
</dbReference>
<keyword evidence="2 5" id="KW-0238">DNA-binding</keyword>
<name>A0A1H8UUH2_9PSEU</name>
<evidence type="ECO:0000256" key="3">
    <source>
        <dbReference type="ARBA" id="ARBA00023163"/>
    </source>
</evidence>
<dbReference type="OrthoDB" id="34150at2"/>
<keyword evidence="3" id="KW-0804">Transcription</keyword>
<evidence type="ECO:0000256" key="1">
    <source>
        <dbReference type="ARBA" id="ARBA00023015"/>
    </source>
</evidence>
<dbReference type="InterPro" id="IPR020449">
    <property type="entry name" value="Tscrpt_reg_AraC-type_HTH"/>
</dbReference>
<dbReference type="SUPFAM" id="SSF46689">
    <property type="entry name" value="Homeodomain-like"/>
    <property type="match status" value="2"/>
</dbReference>
<dbReference type="InterPro" id="IPR009057">
    <property type="entry name" value="Homeodomain-like_sf"/>
</dbReference>
<dbReference type="InterPro" id="IPR018060">
    <property type="entry name" value="HTH_AraC"/>
</dbReference>
<dbReference type="AlphaFoldDB" id="A0A1H8UUH2"/>
<dbReference type="PANTHER" id="PTHR43436:SF1">
    <property type="entry name" value="TRANSCRIPTIONAL REGULATORY PROTEIN"/>
    <property type="match status" value="1"/>
</dbReference>
<dbReference type="InterPro" id="IPR009594">
    <property type="entry name" value="Tscrpt_reg_HTH_AraC_N"/>
</dbReference>
<reference evidence="5 6" key="1">
    <citation type="submission" date="2016-10" db="EMBL/GenBank/DDBJ databases">
        <authorList>
            <person name="de Groot N.N."/>
        </authorList>
    </citation>
    <scope>NUCLEOTIDE SEQUENCE [LARGE SCALE GENOMIC DNA]</scope>
    <source>
        <strain evidence="5 6">DSM 44993</strain>
    </source>
</reference>
<accession>A0A1H8UUH2</accession>
<proteinExistence type="predicted"/>